<dbReference type="EMBL" id="CP031150">
    <property type="protein sequence ID" value="AXG08145.1"/>
    <property type="molecule type" value="Genomic_DNA"/>
</dbReference>
<dbReference type="InterPro" id="IPR050832">
    <property type="entry name" value="Bact_Acetyltransf"/>
</dbReference>
<dbReference type="Pfam" id="PF00583">
    <property type="entry name" value="Acetyltransf_1"/>
    <property type="match status" value="1"/>
</dbReference>
<feature type="domain" description="N-acetyltransferase" evidence="3">
    <location>
        <begin position="1"/>
        <end position="105"/>
    </location>
</feature>
<organism evidence="4 5">
    <name type="scientific">Haloplanus rubicundus</name>
    <dbReference type="NCBI Taxonomy" id="1547898"/>
    <lineage>
        <taxon>Archaea</taxon>
        <taxon>Methanobacteriati</taxon>
        <taxon>Methanobacteriota</taxon>
        <taxon>Stenosarchaea group</taxon>
        <taxon>Halobacteria</taxon>
        <taxon>Halobacteriales</taxon>
        <taxon>Haloferacaceae</taxon>
        <taxon>Haloplanus</taxon>
    </lineage>
</organism>
<dbReference type="Gene3D" id="3.40.630.30">
    <property type="match status" value="1"/>
</dbReference>
<evidence type="ECO:0000259" key="3">
    <source>
        <dbReference type="PROSITE" id="PS51186"/>
    </source>
</evidence>
<dbReference type="InterPro" id="IPR000182">
    <property type="entry name" value="GNAT_dom"/>
</dbReference>
<proteinExistence type="predicted"/>
<dbReference type="PANTHER" id="PTHR43877">
    <property type="entry name" value="AMINOALKYLPHOSPHONATE N-ACETYLTRANSFERASE-RELATED-RELATED"/>
    <property type="match status" value="1"/>
</dbReference>
<dbReference type="GO" id="GO:0016747">
    <property type="term" value="F:acyltransferase activity, transferring groups other than amino-acyl groups"/>
    <property type="evidence" value="ECO:0007669"/>
    <property type="project" value="InterPro"/>
</dbReference>
<dbReference type="SUPFAM" id="SSF55729">
    <property type="entry name" value="Acyl-CoA N-acyltransferases (Nat)"/>
    <property type="match status" value="1"/>
</dbReference>
<protein>
    <submittedName>
        <fullName evidence="4">N-acetyltransferase</fullName>
    </submittedName>
</protein>
<keyword evidence="1 4" id="KW-0808">Transferase</keyword>
<name>A0A345E7H3_9EURY</name>
<evidence type="ECO:0000256" key="2">
    <source>
        <dbReference type="ARBA" id="ARBA00023315"/>
    </source>
</evidence>
<sequence length="290" mass="32397">MAAFVAETDGRVVGVAAVEYDSFDEGNAQICKLAVHPDHQGRGLGRELLKHRLNVLHADPTFDGLVYSAAVTSHPASQHNLIARGFEPYSVHKHLQGGYFGPDAESEAIMLYTPSIGYAERDVYVPARYRHIVERTLAQASLDLLGRRIRTVNTVTYPTAAQLRMALSHEAGFLWEVTPEGSEPWAETKSELLAAVRDDDEHLMVPIDANARQLVALYEPLERAGFYPAGFIPDWLTREGEQRDAFVFQHPPTEAPTTMHVVEDVKALLDVLGLEYRVVAAHDRYWELEL</sequence>
<keyword evidence="5" id="KW-1185">Reference proteome</keyword>
<dbReference type="KEGG" id="haj:DU500_12655"/>
<dbReference type="Proteomes" id="UP000253273">
    <property type="component" value="Chromosome"/>
</dbReference>
<keyword evidence="2" id="KW-0012">Acyltransferase</keyword>
<evidence type="ECO:0000313" key="4">
    <source>
        <dbReference type="EMBL" id="AXG08145.1"/>
    </source>
</evidence>
<dbReference type="InterPro" id="IPR016181">
    <property type="entry name" value="Acyl_CoA_acyltransferase"/>
</dbReference>
<evidence type="ECO:0000256" key="1">
    <source>
        <dbReference type="ARBA" id="ARBA00022679"/>
    </source>
</evidence>
<dbReference type="AlphaFoldDB" id="A0A345E7H3"/>
<dbReference type="PROSITE" id="PS51186">
    <property type="entry name" value="GNAT"/>
    <property type="match status" value="1"/>
</dbReference>
<reference evidence="4 5" key="1">
    <citation type="submission" date="2018-07" db="EMBL/GenBank/DDBJ databases">
        <title>Genome sequences of Haloplanus sp. CBA1113.</title>
        <authorList>
            <person name="Kim Y.B."/>
            <person name="Roh S.W."/>
        </authorList>
    </citation>
    <scope>NUCLEOTIDE SEQUENCE [LARGE SCALE GENOMIC DNA]</scope>
    <source>
        <strain evidence="4 5">CBA1113</strain>
    </source>
</reference>
<gene>
    <name evidence="4" type="ORF">DU500_12655</name>
</gene>
<evidence type="ECO:0000313" key="5">
    <source>
        <dbReference type="Proteomes" id="UP000253273"/>
    </source>
</evidence>
<accession>A0A345E7H3</accession>
<dbReference type="CDD" id="cd04301">
    <property type="entry name" value="NAT_SF"/>
    <property type="match status" value="1"/>
</dbReference>